<keyword evidence="1" id="KW-0472">Membrane</keyword>
<organism evidence="2 3">
    <name type="scientific">Yoonia algicola</name>
    <dbReference type="NCBI Taxonomy" id="3137368"/>
    <lineage>
        <taxon>Bacteria</taxon>
        <taxon>Pseudomonadati</taxon>
        <taxon>Pseudomonadota</taxon>
        <taxon>Alphaproteobacteria</taxon>
        <taxon>Rhodobacterales</taxon>
        <taxon>Paracoccaceae</taxon>
        <taxon>Yoonia</taxon>
    </lineage>
</organism>
<dbReference type="Proteomes" id="UP001451782">
    <property type="component" value="Chromosome"/>
</dbReference>
<gene>
    <name evidence="2" type="ORF">AABB28_11760</name>
</gene>
<accession>A0AAN0NHD2</accession>
<proteinExistence type="predicted"/>
<reference evidence="2 3" key="1">
    <citation type="submission" date="2024-04" db="EMBL/GenBank/DDBJ databases">
        <title>Phylogenomic analyses of a clade within the roseobacter group suggest taxonomic reassignments of species of the genera Aestuariivita, Citreicella, Loktanella, Nautella, Pelagibaca, Ruegeria, Thalassobius, Thiobacimonas and Tropicibacter, and the proposal o.</title>
        <authorList>
            <person name="Jeon C.O."/>
        </authorList>
    </citation>
    <scope>NUCLEOTIDE SEQUENCE [LARGE SCALE GENOMIC DNA]</scope>
    <source>
        <strain evidence="2 3">G8-12</strain>
    </source>
</reference>
<keyword evidence="1" id="KW-0812">Transmembrane</keyword>
<sequence>MKIEIPADDFGQIRVFATDITLSPEVIEKTPRGLEHLFDADLNPDYIDIVRVSDLDGMALSTYIATGYDMAADLVDKAAVDAITGYAILVLSRATGGIETTLTLAEGVTHVTTYSPIARIVPQETLTSAASEGTLPPPPAKAPKSDARMSGMVATYALLAMFALVALMIWVGG</sequence>
<evidence type="ECO:0000313" key="3">
    <source>
        <dbReference type="Proteomes" id="UP001451782"/>
    </source>
</evidence>
<name>A0AAN0NHD2_9RHOB</name>
<evidence type="ECO:0000313" key="2">
    <source>
        <dbReference type="EMBL" id="WZU62564.1"/>
    </source>
</evidence>
<keyword evidence="1" id="KW-1133">Transmembrane helix</keyword>
<dbReference type="AlphaFoldDB" id="A0AAN0NHD2"/>
<protein>
    <submittedName>
        <fullName evidence="2">Uncharacterized protein</fullName>
    </submittedName>
</protein>
<feature type="transmembrane region" description="Helical" evidence="1">
    <location>
        <begin position="153"/>
        <end position="172"/>
    </location>
</feature>
<dbReference type="EMBL" id="CP151762">
    <property type="protein sequence ID" value="WZU62564.1"/>
    <property type="molecule type" value="Genomic_DNA"/>
</dbReference>
<dbReference type="RefSeq" id="WP_342068967.1">
    <property type="nucleotide sequence ID" value="NZ_CP151762.1"/>
</dbReference>
<evidence type="ECO:0000256" key="1">
    <source>
        <dbReference type="SAM" id="Phobius"/>
    </source>
</evidence>
<keyword evidence="3" id="KW-1185">Reference proteome</keyword>
<dbReference type="KEGG" id="yag:AABB28_11760"/>